<reference evidence="4" key="1">
    <citation type="journal article" date="2020" name="Stud. Mycol.">
        <title>101 Dothideomycetes genomes: a test case for predicting lifestyles and emergence of pathogens.</title>
        <authorList>
            <person name="Haridas S."/>
            <person name="Albert R."/>
            <person name="Binder M."/>
            <person name="Bloem J."/>
            <person name="Labutti K."/>
            <person name="Salamov A."/>
            <person name="Andreopoulos B."/>
            <person name="Baker S."/>
            <person name="Barry K."/>
            <person name="Bills G."/>
            <person name="Bluhm B."/>
            <person name="Cannon C."/>
            <person name="Castanera R."/>
            <person name="Culley D."/>
            <person name="Daum C."/>
            <person name="Ezra D."/>
            <person name="Gonzalez J."/>
            <person name="Henrissat B."/>
            <person name="Kuo A."/>
            <person name="Liang C."/>
            <person name="Lipzen A."/>
            <person name="Lutzoni F."/>
            <person name="Magnuson J."/>
            <person name="Mondo S."/>
            <person name="Nolan M."/>
            <person name="Ohm R."/>
            <person name="Pangilinan J."/>
            <person name="Park H.-J."/>
            <person name="Ramirez L."/>
            <person name="Alfaro M."/>
            <person name="Sun H."/>
            <person name="Tritt A."/>
            <person name="Yoshinaga Y."/>
            <person name="Zwiers L.-H."/>
            <person name="Turgeon B."/>
            <person name="Goodwin S."/>
            <person name="Spatafora J."/>
            <person name="Crous P."/>
            <person name="Grigoriev I."/>
        </authorList>
    </citation>
    <scope>NUCLEOTIDE SEQUENCE</scope>
    <source>
        <strain evidence="4">CBS 109.77</strain>
    </source>
</reference>
<evidence type="ECO:0000256" key="2">
    <source>
        <dbReference type="PIRSR" id="PIRSR001365-1"/>
    </source>
</evidence>
<dbReference type="Proteomes" id="UP000799757">
    <property type="component" value="Unassembled WGS sequence"/>
</dbReference>
<evidence type="ECO:0000256" key="1">
    <source>
        <dbReference type="PIRNR" id="PIRNR001365"/>
    </source>
</evidence>
<dbReference type="OrthoDB" id="191315at2759"/>
<dbReference type="SUPFAM" id="SSF51569">
    <property type="entry name" value="Aldolase"/>
    <property type="match status" value="1"/>
</dbReference>
<gene>
    <name evidence="4" type="ORF">K505DRAFT_241783</name>
</gene>
<dbReference type="PRINTS" id="PR00146">
    <property type="entry name" value="DHPICSNTHASE"/>
</dbReference>
<dbReference type="Pfam" id="PF00701">
    <property type="entry name" value="DHDPS"/>
    <property type="match status" value="1"/>
</dbReference>
<dbReference type="GO" id="GO:0008840">
    <property type="term" value="F:4-hydroxy-tetrahydrodipicolinate synthase activity"/>
    <property type="evidence" value="ECO:0007669"/>
    <property type="project" value="TreeGrafter"/>
</dbReference>
<feature type="binding site" evidence="3">
    <location>
        <position position="231"/>
    </location>
    <ligand>
        <name>pyruvate</name>
        <dbReference type="ChEBI" id="CHEBI:15361"/>
    </ligand>
</feature>
<protein>
    <submittedName>
        <fullName evidence="4">Aldolase</fullName>
    </submittedName>
</protein>
<dbReference type="EMBL" id="MU001885">
    <property type="protein sequence ID" value="KAF2794597.1"/>
    <property type="molecule type" value="Genomic_DNA"/>
</dbReference>
<name>A0A6A6XFX4_9PLEO</name>
<keyword evidence="1" id="KW-0456">Lyase</keyword>
<dbReference type="CDD" id="cd00408">
    <property type="entry name" value="DHDPS-like"/>
    <property type="match status" value="1"/>
</dbReference>
<dbReference type="PANTHER" id="PTHR12128">
    <property type="entry name" value="DIHYDRODIPICOLINATE SYNTHASE"/>
    <property type="match status" value="1"/>
</dbReference>
<dbReference type="Gene3D" id="3.20.20.70">
    <property type="entry name" value="Aldolase class I"/>
    <property type="match status" value="1"/>
</dbReference>
<dbReference type="InterPro" id="IPR013785">
    <property type="entry name" value="Aldolase_TIM"/>
</dbReference>
<dbReference type="PIRSF" id="PIRSF001365">
    <property type="entry name" value="DHDPS"/>
    <property type="match status" value="1"/>
</dbReference>
<sequence length="324" mass="34609">MGSTPVEQRRTLVPGIYCPTQCFFDSTTEDLDLDSVTKHAVRLAQAGIVGITTNGSNGEAPYLSREERKLVTSTTRSALDNAGFRSTPIIVGASAESVRGTLQLCRDAKESGGDAVLILVPSFFKWAMGTSTIESYFMQVADQSPLPVVIYNYPGAVAGIDIDSDLLATMAQHPNIVGTKFTCGNVGKLARVAAATKASMAERRTKGGYFCFSGVADLIVPTLAVGAYGAIVGAANVFPKTCVELFDLYLKGGDGQRIQDLQALLAQGDWAMTKRAVPGFKAVLDKYHGYGGVPRQPMPALDQTAKDELYAELVEIMKHEVALK</sequence>
<feature type="active site" description="Schiff-base intermediate with substrate" evidence="2">
    <location>
        <position position="180"/>
    </location>
</feature>
<accession>A0A6A6XFX4</accession>
<organism evidence="4 5">
    <name type="scientific">Melanomma pulvis-pyrius CBS 109.77</name>
    <dbReference type="NCBI Taxonomy" id="1314802"/>
    <lineage>
        <taxon>Eukaryota</taxon>
        <taxon>Fungi</taxon>
        <taxon>Dikarya</taxon>
        <taxon>Ascomycota</taxon>
        <taxon>Pezizomycotina</taxon>
        <taxon>Dothideomycetes</taxon>
        <taxon>Pleosporomycetidae</taxon>
        <taxon>Pleosporales</taxon>
        <taxon>Melanommataceae</taxon>
        <taxon>Melanomma</taxon>
    </lineage>
</organism>
<keyword evidence="5" id="KW-1185">Reference proteome</keyword>
<dbReference type="SMART" id="SM01130">
    <property type="entry name" value="DHDPS"/>
    <property type="match status" value="1"/>
</dbReference>
<proteinExistence type="inferred from homology"/>
<evidence type="ECO:0000256" key="3">
    <source>
        <dbReference type="PIRSR" id="PIRSR001365-2"/>
    </source>
</evidence>
<comment type="similarity">
    <text evidence="1">Belongs to the DapA family.</text>
</comment>
<dbReference type="AlphaFoldDB" id="A0A6A6XFX4"/>
<dbReference type="PANTHER" id="PTHR12128:SF24">
    <property type="entry name" value="DIHYDRODIPICOLINATE SYNTHETASE FAMILY PROTEIN (AFU_ORTHOLOGUE AFUA_3G11920)"/>
    <property type="match status" value="1"/>
</dbReference>
<dbReference type="InterPro" id="IPR002220">
    <property type="entry name" value="DapA-like"/>
</dbReference>
<evidence type="ECO:0000313" key="5">
    <source>
        <dbReference type="Proteomes" id="UP000799757"/>
    </source>
</evidence>
<feature type="active site" description="Proton donor/acceptor" evidence="2">
    <location>
        <position position="151"/>
    </location>
</feature>
<evidence type="ECO:0000313" key="4">
    <source>
        <dbReference type="EMBL" id="KAF2794597.1"/>
    </source>
</evidence>